<sequence>MKPILIIRIFTDEMPANATVLSVEFLSKPTMCYMVCIGMGQEVR</sequence>
<dbReference type="AlphaFoldDB" id="C9MLV1"/>
<dbReference type="Proteomes" id="UP000003327">
    <property type="component" value="Unassembled WGS sequence"/>
</dbReference>
<proteinExistence type="predicted"/>
<evidence type="ECO:0000313" key="2">
    <source>
        <dbReference type="Proteomes" id="UP000003327"/>
    </source>
</evidence>
<evidence type="ECO:0000313" key="1">
    <source>
        <dbReference type="EMBL" id="EEX19635.1"/>
    </source>
</evidence>
<accession>C9MLV1</accession>
<name>C9MLV1_9BACT</name>
<reference evidence="1 2" key="1">
    <citation type="submission" date="2009-09" db="EMBL/GenBank/DDBJ databases">
        <authorList>
            <person name="Weinstock G."/>
            <person name="Sodergren E."/>
            <person name="Clifton S."/>
            <person name="Fulton L."/>
            <person name="Fulton B."/>
            <person name="Courtney L."/>
            <person name="Fronick C."/>
            <person name="Harrison M."/>
            <person name="Strong C."/>
            <person name="Farmer C."/>
            <person name="Delahaunty K."/>
            <person name="Markovic C."/>
            <person name="Hall O."/>
            <person name="Minx P."/>
            <person name="Tomlinson C."/>
            <person name="Mitreva M."/>
            <person name="Nelson J."/>
            <person name="Hou S."/>
            <person name="Wollam A."/>
            <person name="Pepin K.H."/>
            <person name="Johnson M."/>
            <person name="Bhonagiri V."/>
            <person name="Nash W.E."/>
            <person name="Warren W."/>
            <person name="Chinwalla A."/>
            <person name="Mardis E.R."/>
            <person name="Wilson R.K."/>
        </authorList>
    </citation>
    <scope>NUCLEOTIDE SEQUENCE [LARGE SCALE GENOMIC DNA]</scope>
    <source>
        <strain evidence="1 2">F0319</strain>
    </source>
</reference>
<protein>
    <submittedName>
        <fullName evidence="1">Uncharacterized protein</fullName>
    </submittedName>
</protein>
<keyword evidence="2" id="KW-1185">Reference proteome</keyword>
<gene>
    <name evidence="1" type="ORF">HMPREF0973_00577</name>
</gene>
<organism evidence="1 2">
    <name type="scientific">Prevotella veroralis F0319</name>
    <dbReference type="NCBI Taxonomy" id="649761"/>
    <lineage>
        <taxon>Bacteria</taxon>
        <taxon>Pseudomonadati</taxon>
        <taxon>Bacteroidota</taxon>
        <taxon>Bacteroidia</taxon>
        <taxon>Bacteroidales</taxon>
        <taxon>Prevotellaceae</taxon>
        <taxon>Prevotella</taxon>
    </lineage>
</organism>
<comment type="caution">
    <text evidence="1">The sequence shown here is derived from an EMBL/GenBank/DDBJ whole genome shotgun (WGS) entry which is preliminary data.</text>
</comment>
<dbReference type="EMBL" id="ACVA01000013">
    <property type="protein sequence ID" value="EEX19635.1"/>
    <property type="molecule type" value="Genomic_DNA"/>
</dbReference>
<dbReference type="HOGENOM" id="CLU_3220352_0_0_10"/>